<reference evidence="4" key="1">
    <citation type="journal article" date="2019" name="Int. J. Syst. Evol. Microbiol.">
        <title>The Global Catalogue of Microorganisms (GCM) 10K type strain sequencing project: providing services to taxonomists for standard genome sequencing and annotation.</title>
        <authorList>
            <consortium name="The Broad Institute Genomics Platform"/>
            <consortium name="The Broad Institute Genome Sequencing Center for Infectious Disease"/>
            <person name="Wu L."/>
            <person name="Ma J."/>
        </authorList>
    </citation>
    <scope>NUCLEOTIDE SEQUENCE [LARGE SCALE GENOMIC DNA]</scope>
    <source>
        <strain evidence="4">JCM 18514</strain>
    </source>
</reference>
<dbReference type="InterPro" id="IPR006442">
    <property type="entry name" value="Antitoxin_Phd/YefM"/>
</dbReference>
<dbReference type="InterPro" id="IPR036165">
    <property type="entry name" value="YefM-like_sf"/>
</dbReference>
<comment type="function">
    <text evidence="2">Antitoxin component of a type II toxin-antitoxin (TA) system.</text>
</comment>
<dbReference type="Proteomes" id="UP001500200">
    <property type="component" value="Unassembled WGS sequence"/>
</dbReference>
<evidence type="ECO:0000256" key="1">
    <source>
        <dbReference type="ARBA" id="ARBA00009981"/>
    </source>
</evidence>
<protein>
    <recommendedName>
        <fullName evidence="2">Antitoxin</fullName>
    </recommendedName>
</protein>
<evidence type="ECO:0000313" key="4">
    <source>
        <dbReference type="Proteomes" id="UP001500200"/>
    </source>
</evidence>
<dbReference type="EMBL" id="BAABKK010000006">
    <property type="protein sequence ID" value="GAA5191023.1"/>
    <property type="molecule type" value="Genomic_DNA"/>
</dbReference>
<name>A0ABP9S3Q5_9MICC</name>
<dbReference type="NCBIfam" id="TIGR01552">
    <property type="entry name" value="phd_fam"/>
    <property type="match status" value="1"/>
</dbReference>
<evidence type="ECO:0000256" key="2">
    <source>
        <dbReference type="RuleBase" id="RU362080"/>
    </source>
</evidence>
<comment type="caution">
    <text evidence="3">The sequence shown here is derived from an EMBL/GenBank/DDBJ whole genome shotgun (WGS) entry which is preliminary data.</text>
</comment>
<dbReference type="Pfam" id="PF02604">
    <property type="entry name" value="PhdYeFM_antitox"/>
    <property type="match status" value="1"/>
</dbReference>
<keyword evidence="4" id="KW-1185">Reference proteome</keyword>
<evidence type="ECO:0000313" key="3">
    <source>
        <dbReference type="EMBL" id="GAA5191023.1"/>
    </source>
</evidence>
<organism evidence="3 4">
    <name type="scientific">Arthrobacter gyeryongensis</name>
    <dbReference type="NCBI Taxonomy" id="1650592"/>
    <lineage>
        <taxon>Bacteria</taxon>
        <taxon>Bacillati</taxon>
        <taxon>Actinomycetota</taxon>
        <taxon>Actinomycetes</taxon>
        <taxon>Micrococcales</taxon>
        <taxon>Micrococcaceae</taxon>
        <taxon>Arthrobacter</taxon>
    </lineage>
</organism>
<proteinExistence type="inferred from homology"/>
<dbReference type="SUPFAM" id="SSF143120">
    <property type="entry name" value="YefM-like"/>
    <property type="match status" value="1"/>
</dbReference>
<sequence>MAGMETVTSEVSTRELRNHLADVVGRVSYGGERIGVTRNGRLAAVVISVGDAEALEAYETAQDIAAATAWIEAGRPSRPAGELRKELGI</sequence>
<comment type="similarity">
    <text evidence="1 2">Belongs to the phD/YefM antitoxin family.</text>
</comment>
<dbReference type="Gene3D" id="3.40.1620.10">
    <property type="entry name" value="YefM-like domain"/>
    <property type="match status" value="1"/>
</dbReference>
<gene>
    <name evidence="3" type="ORF">GCM10023346_09500</name>
</gene>
<accession>A0ABP9S3Q5</accession>